<dbReference type="Gene3D" id="3.40.50.300">
    <property type="entry name" value="P-loop containing nucleotide triphosphate hydrolases"/>
    <property type="match status" value="1"/>
</dbReference>
<feature type="domain" description="Orc1-like AAA ATPase" evidence="2">
    <location>
        <begin position="19"/>
        <end position="205"/>
    </location>
</feature>
<gene>
    <name evidence="3" type="ORF">PSP31121_03269</name>
</gene>
<evidence type="ECO:0000256" key="1">
    <source>
        <dbReference type="SAM" id="MobiDB-lite"/>
    </source>
</evidence>
<dbReference type="InterPro" id="IPR041664">
    <property type="entry name" value="AAA_16"/>
</dbReference>
<sequence>MDGILSPFNPGAGAPPPALTGRDDIREEVRICIERVRSGRHSNCQLLVGLRGVGKTVLLERLLFDAEQRDVITVHLEAPEVKSLPGSIAPALRVALLRMSRTQTAKDAAIRGLKALAGFVTGLKVTYGDIEVGLDYPPEPGLADSGDLELDLCALVVEAGRAAKSAGTALAMFVDELQGMPQEQLSSLLYAFHRCNQYQLPVMFVGAGLPPVIKKIGDAKSYAERMFEIHDLGALSNDAARNAISIPAEEAGVVIAVEALDEIVAQTGAYPYFLQQWGKLAWRASRESPITVEDVRQVSGPAVDALDRNFYRLRFQRLTFLERRYLRTMAELGEGPHDTQIIAANYGRPHEELEPVREQLVACGMLHESLIGETAFSVPRFHEFLMRIMPTPMRAEVA</sequence>
<evidence type="ECO:0000313" key="3">
    <source>
        <dbReference type="EMBL" id="VVE81513.1"/>
    </source>
</evidence>
<name>A0A5E5BA66_9BURK</name>
<evidence type="ECO:0000313" key="4">
    <source>
        <dbReference type="Proteomes" id="UP000335538"/>
    </source>
</evidence>
<feature type="region of interest" description="Disordered" evidence="1">
    <location>
        <begin position="1"/>
        <end position="21"/>
    </location>
</feature>
<evidence type="ECO:0000259" key="2">
    <source>
        <dbReference type="Pfam" id="PF13191"/>
    </source>
</evidence>
<protein>
    <submittedName>
        <fullName evidence="3">AAA family ATPase</fullName>
    </submittedName>
</protein>
<proteinExistence type="predicted"/>
<dbReference type="EMBL" id="CABPSR010000008">
    <property type="protein sequence ID" value="VVE81513.1"/>
    <property type="molecule type" value="Genomic_DNA"/>
</dbReference>
<dbReference type="Pfam" id="PF13191">
    <property type="entry name" value="AAA_16"/>
    <property type="match status" value="1"/>
</dbReference>
<reference evidence="3 4" key="1">
    <citation type="submission" date="2019-08" db="EMBL/GenBank/DDBJ databases">
        <authorList>
            <person name="Peeters C."/>
        </authorList>
    </citation>
    <scope>NUCLEOTIDE SEQUENCE [LARGE SCALE GENOMIC DNA]</scope>
    <source>
        <strain evidence="3 4">LMG 31121</strain>
    </source>
</reference>
<accession>A0A5E5BA66</accession>
<dbReference type="SUPFAM" id="SSF52540">
    <property type="entry name" value="P-loop containing nucleoside triphosphate hydrolases"/>
    <property type="match status" value="1"/>
</dbReference>
<dbReference type="InterPro" id="IPR027417">
    <property type="entry name" value="P-loop_NTPase"/>
</dbReference>
<dbReference type="RefSeq" id="WP_150810013.1">
    <property type="nucleotide sequence ID" value="NZ_CABPSR010000008.1"/>
</dbReference>
<organism evidence="3 4">
    <name type="scientific">Pandoraea sputorum</name>
    <dbReference type="NCBI Taxonomy" id="93222"/>
    <lineage>
        <taxon>Bacteria</taxon>
        <taxon>Pseudomonadati</taxon>
        <taxon>Pseudomonadota</taxon>
        <taxon>Betaproteobacteria</taxon>
        <taxon>Burkholderiales</taxon>
        <taxon>Burkholderiaceae</taxon>
        <taxon>Pandoraea</taxon>
    </lineage>
</organism>
<dbReference type="Proteomes" id="UP000335538">
    <property type="component" value="Unassembled WGS sequence"/>
</dbReference>
<dbReference type="AlphaFoldDB" id="A0A5E5BA66"/>